<accession>A0A0R3WBZ8</accession>
<dbReference type="AlphaFoldDB" id="A0A0R3WBZ8"/>
<protein>
    <submittedName>
        <fullName evidence="5">Phosphatidylserine decarboxylase</fullName>
    </submittedName>
</protein>
<dbReference type="InterPro" id="IPR003817">
    <property type="entry name" value="PS_Dcarbxylase"/>
</dbReference>
<evidence type="ECO:0000313" key="5">
    <source>
        <dbReference type="WBParaSite" id="TASK_0000819301-mRNA-1"/>
    </source>
</evidence>
<keyword evidence="2" id="KW-0456">Lyase</keyword>
<evidence type="ECO:0000256" key="1">
    <source>
        <dbReference type="ARBA" id="ARBA00022793"/>
    </source>
</evidence>
<evidence type="ECO:0000256" key="2">
    <source>
        <dbReference type="ARBA" id="ARBA00023239"/>
    </source>
</evidence>
<dbReference type="Proteomes" id="UP000282613">
    <property type="component" value="Unassembled WGS sequence"/>
</dbReference>
<dbReference type="EMBL" id="UYRS01018745">
    <property type="protein sequence ID" value="VDK39736.1"/>
    <property type="molecule type" value="Genomic_DNA"/>
</dbReference>
<dbReference type="PANTHER" id="PTHR10067:SF6">
    <property type="entry name" value="PHOSPHATIDYLSERINE DECARBOXYLASE PROENZYME, MITOCHONDRIAL"/>
    <property type="match status" value="1"/>
</dbReference>
<sequence length="295" mass="33631">MFRLVRFQFVNRACRLLVTPTTSSFSSSSLSSSSLGRLPHFFQPKLFLGATVLTGSYLVYIWYFDNEKQPSHYPKDFNAVVYRRLPTNGFSHLIGAVGDIKIPSFLRSLVFGTFIKLAHCNMAEAKESNPRKYTTLSQIFTRELAPGTRPLDKTAVINSPCDGTVLYLGPVDPETRMLEQVKGTTYSMDEFLGPLAGDDTRQGKTGHRQLYQCVIYLAPGDYHHFQSPANWTVRIRRHFTGEAFKLSYIILGFWASSFWQFVEVFFAVLNRITPSEVFGQSQPYTVSIQKRNLRF</sequence>
<proteinExistence type="predicted"/>
<dbReference type="GO" id="GO:0006646">
    <property type="term" value="P:phosphatidylethanolamine biosynthetic process"/>
    <property type="evidence" value="ECO:0007669"/>
    <property type="project" value="TreeGrafter"/>
</dbReference>
<evidence type="ECO:0000313" key="3">
    <source>
        <dbReference type="EMBL" id="VDK39736.1"/>
    </source>
</evidence>
<dbReference type="OrthoDB" id="4330at2759"/>
<dbReference type="GO" id="GO:0004609">
    <property type="term" value="F:phosphatidylserine decarboxylase activity"/>
    <property type="evidence" value="ECO:0007669"/>
    <property type="project" value="InterPro"/>
</dbReference>
<keyword evidence="4" id="KW-1185">Reference proteome</keyword>
<name>A0A0R3WBZ8_TAEAS</name>
<gene>
    <name evidence="3" type="ORF">TASK_LOCUS8194</name>
</gene>
<dbReference type="STRING" id="60517.A0A0R3WBZ8"/>
<keyword evidence="1" id="KW-0210">Decarboxylase</keyword>
<organism evidence="5">
    <name type="scientific">Taenia asiatica</name>
    <name type="common">Asian tapeworm</name>
    <dbReference type="NCBI Taxonomy" id="60517"/>
    <lineage>
        <taxon>Eukaryota</taxon>
        <taxon>Metazoa</taxon>
        <taxon>Spiralia</taxon>
        <taxon>Lophotrochozoa</taxon>
        <taxon>Platyhelminthes</taxon>
        <taxon>Cestoda</taxon>
        <taxon>Eucestoda</taxon>
        <taxon>Cyclophyllidea</taxon>
        <taxon>Taeniidae</taxon>
        <taxon>Taenia</taxon>
    </lineage>
</organism>
<reference evidence="5" key="1">
    <citation type="submission" date="2017-02" db="UniProtKB">
        <authorList>
            <consortium name="WormBaseParasite"/>
        </authorList>
    </citation>
    <scope>IDENTIFICATION</scope>
</reference>
<reference evidence="3 4" key="2">
    <citation type="submission" date="2018-11" db="EMBL/GenBank/DDBJ databases">
        <authorList>
            <consortium name="Pathogen Informatics"/>
        </authorList>
    </citation>
    <scope>NUCLEOTIDE SEQUENCE [LARGE SCALE GENOMIC DNA]</scope>
</reference>
<dbReference type="PANTHER" id="PTHR10067">
    <property type="entry name" value="PHOSPHATIDYLSERINE DECARBOXYLASE"/>
    <property type="match status" value="1"/>
</dbReference>
<evidence type="ECO:0000313" key="4">
    <source>
        <dbReference type="Proteomes" id="UP000282613"/>
    </source>
</evidence>
<dbReference type="GO" id="GO:0005739">
    <property type="term" value="C:mitochondrion"/>
    <property type="evidence" value="ECO:0007669"/>
    <property type="project" value="TreeGrafter"/>
</dbReference>
<dbReference type="Pfam" id="PF02666">
    <property type="entry name" value="PS_Dcarbxylase"/>
    <property type="match status" value="1"/>
</dbReference>
<dbReference type="WBParaSite" id="TASK_0000819301-mRNA-1">
    <property type="protein sequence ID" value="TASK_0000819301-mRNA-1"/>
    <property type="gene ID" value="TASK_0000819301"/>
</dbReference>